<accession>X6L876</accession>
<feature type="transmembrane region" description="Helical" evidence="1">
    <location>
        <begin position="109"/>
        <end position="128"/>
    </location>
</feature>
<keyword evidence="1" id="KW-0812">Transmembrane</keyword>
<protein>
    <submittedName>
        <fullName evidence="2">Uncharacterized protein</fullName>
    </submittedName>
</protein>
<reference evidence="2 3" key="1">
    <citation type="journal article" date="2013" name="Curr. Biol.">
        <title>The Genome of the Foraminiferan Reticulomyxa filosa.</title>
        <authorList>
            <person name="Glockner G."/>
            <person name="Hulsmann N."/>
            <person name="Schleicher M."/>
            <person name="Noegel A.A."/>
            <person name="Eichinger L."/>
            <person name="Gallinger C."/>
            <person name="Pawlowski J."/>
            <person name="Sierra R."/>
            <person name="Euteneuer U."/>
            <person name="Pillet L."/>
            <person name="Moustafa A."/>
            <person name="Platzer M."/>
            <person name="Groth M."/>
            <person name="Szafranski K."/>
            <person name="Schliwa M."/>
        </authorList>
    </citation>
    <scope>NUCLEOTIDE SEQUENCE [LARGE SCALE GENOMIC DNA]</scope>
</reference>
<dbReference type="Proteomes" id="UP000023152">
    <property type="component" value="Unassembled WGS sequence"/>
</dbReference>
<name>X6L876_RETFI</name>
<gene>
    <name evidence="2" type="ORF">RFI_39845</name>
</gene>
<comment type="caution">
    <text evidence="2">The sequence shown here is derived from an EMBL/GenBank/DDBJ whole genome shotgun (WGS) entry which is preliminary data.</text>
</comment>
<sequence>MFHSSILTKIRSIFQKNLGFFEIVYIAKVDGAALKNKQEICNLFINHQNQMDTGIIKHEGKLQSLLVVLFFNTWIISKKGCPLNSKFGSSPVTTLGVVSIYKILSKQDGCLFCLLFLAILNLVLKILWDGYKKEVFFKSFFSDYKTNSFIKLCAFIPNKKNNSINLQKLNKKVKIGFNFPKLFMMIILWPGAQIEEPRHENVVDAAVTIQISVPPIVDDNTRKAFEGVTNAVRLNDKLDKKYFLKNVSNDFAKFNKLTQELDTMIRRLNGESSTYTTFQSDLNQTMTNTFKWKLSFFEELAKSKSNMDTLILDTNLLQNMIEDLPKNINKNNNVAQKNQKTKQMLDEIEKWTIKIKDTFNNTLTSWRTLANEAATLKLKWETIAEHSERFRCEWCAIHLK</sequence>
<dbReference type="EMBL" id="ASPP01048968">
    <property type="protein sequence ID" value="ETN97680.1"/>
    <property type="molecule type" value="Genomic_DNA"/>
</dbReference>
<keyword evidence="3" id="KW-1185">Reference proteome</keyword>
<dbReference type="AlphaFoldDB" id="X6L876"/>
<evidence type="ECO:0000313" key="3">
    <source>
        <dbReference type="Proteomes" id="UP000023152"/>
    </source>
</evidence>
<evidence type="ECO:0000256" key="1">
    <source>
        <dbReference type="SAM" id="Phobius"/>
    </source>
</evidence>
<evidence type="ECO:0000313" key="2">
    <source>
        <dbReference type="EMBL" id="ETN97680.1"/>
    </source>
</evidence>
<keyword evidence="1" id="KW-0472">Membrane</keyword>
<keyword evidence="1" id="KW-1133">Transmembrane helix</keyword>
<organism evidence="2 3">
    <name type="scientific">Reticulomyxa filosa</name>
    <dbReference type="NCBI Taxonomy" id="46433"/>
    <lineage>
        <taxon>Eukaryota</taxon>
        <taxon>Sar</taxon>
        <taxon>Rhizaria</taxon>
        <taxon>Retaria</taxon>
        <taxon>Foraminifera</taxon>
        <taxon>Monothalamids</taxon>
        <taxon>Reticulomyxidae</taxon>
        <taxon>Reticulomyxa</taxon>
    </lineage>
</organism>
<proteinExistence type="predicted"/>